<comment type="subcellular location">
    <subcellularLocation>
        <location evidence="1">Membrane</location>
        <topology evidence="1">Single-pass type I membrane protein</topology>
    </subcellularLocation>
</comment>
<keyword evidence="4" id="KW-0130">Cell adhesion</keyword>
<dbReference type="PANTHER" id="PTHR15594">
    <property type="entry name" value="PODOCALYXIN-LIKE PROTEIN 2"/>
    <property type="match status" value="1"/>
</dbReference>
<dbReference type="PANTHER" id="PTHR15594:SF1">
    <property type="entry name" value="PODOCALYXIN-LIKE PROTEIN 2"/>
    <property type="match status" value="1"/>
</dbReference>
<dbReference type="InterPro" id="IPR013836">
    <property type="entry name" value="CD34/Podocalyxin"/>
</dbReference>
<feature type="transmembrane region" description="Helical" evidence="10">
    <location>
        <begin position="253"/>
        <end position="277"/>
    </location>
</feature>
<sequence length="836" mass="92170">MSCALLSPVSALKTGKPRVFTRGHYAFPDLTEKADPTDNTGQSQETPSLASPLPGVDLVGPPWHMAPGEEEEQLLPVTGPQEGARRQAPGFLPAGSSRALEPPEHRPEESGDQAASGGEAGSSMEPSLSPPGVICKDWSNLAGKNYVVLNMTENIECEVFRRHRGLQLLALVEGVLPRHGRGRHGAWHISLSKPSEKEQHLLMALVGEQGVVPTQDVLSMLGDIRRSLEEIGIQNYSTTSSCQARASQVRSDYGTLFVVLVVIGALCVVIIVLGLLYNCWQRRLPKLKHVSHGEELRFVENGCHDNPTLDVASDSQSEMQEKQPSLNGGGAVNGPGGWSALMGGKRDPEDSDVFEEDTHLYLLEQRDVEVNVRDKWDSTPLYYACLCGHEELVLYLLAHGARCEANTFDGERCLYGAQSDAIRRALRDYRQVTASFWRRDLYYNFLLRLLEQGLHSDVVFVVHGRAFRAHRGVLGARSTYFAHMLDTKWKGKSAVVLRHPLINPVAFGALLQYLYTGCLDVGVEHVSDCERLARQCQLWGLLGGLEAKQASKPGVCMKVLTIEPPQADLQLREDLALLADCALPPELRGDLGELPFPCDGLSSCPDVCFRVGGYDFLCHKVRGFSRRHPPSPAPGAAPPEPSLPQAFFCGRSEYFRALLDDHFQESEQLEASGGLPAVTLHSVSPEVFTHVLYYVYSDHTELPPELAYDVLSMADMYLLPGLKQLCGRSLAQQLDEDSVVGVWRVAKLFGLARLEDQCTKYMARVIEKLVQQEDFVEAVREEAAAVAGRQETDSIPLVDDIRFHMGSLVQTCHAMEQAAQRLRVLEELLVSIGLDC</sequence>
<evidence type="ECO:0000256" key="4">
    <source>
        <dbReference type="ARBA" id="ARBA00022889"/>
    </source>
</evidence>
<name>A0A6B0S401_9CETA</name>
<keyword evidence="6 10" id="KW-0472">Membrane</keyword>
<evidence type="ECO:0000256" key="7">
    <source>
        <dbReference type="ARBA" id="ARBA00023180"/>
    </source>
</evidence>
<dbReference type="Proteomes" id="UP000322234">
    <property type="component" value="Unassembled WGS sequence"/>
</dbReference>
<dbReference type="PROSITE" id="PS50097">
    <property type="entry name" value="BTB"/>
    <property type="match status" value="2"/>
</dbReference>
<dbReference type="FunFam" id="3.30.710.10:FF:000064">
    <property type="entry name" value="Ankyrin repeat and BTB/POZ domain-containing protein 1"/>
    <property type="match status" value="1"/>
</dbReference>
<accession>A0A6B0S401</accession>
<keyword evidence="8" id="KW-0040">ANK repeat</keyword>
<feature type="compositionally biased region" description="Polar residues" evidence="9">
    <location>
        <begin position="313"/>
        <end position="326"/>
    </location>
</feature>
<evidence type="ECO:0000256" key="10">
    <source>
        <dbReference type="SAM" id="Phobius"/>
    </source>
</evidence>
<dbReference type="Pfam" id="PF00651">
    <property type="entry name" value="BTB"/>
    <property type="match status" value="2"/>
</dbReference>
<dbReference type="PROSITE" id="PS50088">
    <property type="entry name" value="ANK_REPEAT"/>
    <property type="match status" value="1"/>
</dbReference>
<evidence type="ECO:0000256" key="8">
    <source>
        <dbReference type="PROSITE-ProRule" id="PRU00023"/>
    </source>
</evidence>
<comment type="caution">
    <text evidence="12">The sequence shown here is derived from an EMBL/GenBank/DDBJ whole genome shotgun (WGS) entry which is preliminary data.</text>
</comment>
<keyword evidence="7" id="KW-0325">Glycoprotein</keyword>
<dbReference type="Gene3D" id="1.25.40.20">
    <property type="entry name" value="Ankyrin repeat-containing domain"/>
    <property type="match status" value="1"/>
</dbReference>
<dbReference type="InterPro" id="IPR036770">
    <property type="entry name" value="Ankyrin_rpt-contain_sf"/>
</dbReference>
<keyword evidence="3" id="KW-0732">Signal</keyword>
<dbReference type="EMBL" id="VBQZ03000143">
    <property type="protein sequence ID" value="MXQ95687.1"/>
    <property type="molecule type" value="Genomic_DNA"/>
</dbReference>
<feature type="domain" description="BTB" evidence="11">
    <location>
        <begin position="645"/>
        <end position="704"/>
    </location>
</feature>
<dbReference type="InterPro" id="IPR000210">
    <property type="entry name" value="BTB/POZ_dom"/>
</dbReference>
<dbReference type="GO" id="GO:0050901">
    <property type="term" value="P:leukocyte tethering or rolling"/>
    <property type="evidence" value="ECO:0007669"/>
    <property type="project" value="TreeGrafter"/>
</dbReference>
<dbReference type="SUPFAM" id="SSF48403">
    <property type="entry name" value="Ankyrin repeat"/>
    <property type="match status" value="1"/>
</dbReference>
<feature type="region of interest" description="Disordered" evidence="9">
    <location>
        <begin position="27"/>
        <end position="66"/>
    </location>
</feature>
<dbReference type="Pfam" id="PF13857">
    <property type="entry name" value="Ank_5"/>
    <property type="match status" value="1"/>
</dbReference>
<evidence type="ECO:0000256" key="6">
    <source>
        <dbReference type="ARBA" id="ARBA00023136"/>
    </source>
</evidence>
<evidence type="ECO:0000256" key="2">
    <source>
        <dbReference type="ARBA" id="ARBA00022692"/>
    </source>
</evidence>
<dbReference type="InterPro" id="IPR011333">
    <property type="entry name" value="SKP1/BTB/POZ_sf"/>
</dbReference>
<evidence type="ECO:0000256" key="3">
    <source>
        <dbReference type="ARBA" id="ARBA00022729"/>
    </source>
</evidence>
<keyword evidence="2 10" id="KW-0812">Transmembrane</keyword>
<reference evidence="12" key="1">
    <citation type="submission" date="2019-10" db="EMBL/GenBank/DDBJ databases">
        <title>The sequence and de novo assembly of the wild yak genome.</title>
        <authorList>
            <person name="Liu Y."/>
        </authorList>
    </citation>
    <scope>NUCLEOTIDE SEQUENCE [LARGE SCALE GENOMIC DNA]</scope>
    <source>
        <strain evidence="12">WY2019</strain>
    </source>
</reference>
<dbReference type="CDD" id="cd18295">
    <property type="entry name" value="BTB1_POZ_ABTB1_BPOZ1"/>
    <property type="match status" value="1"/>
</dbReference>
<dbReference type="GO" id="GO:0005886">
    <property type="term" value="C:plasma membrane"/>
    <property type="evidence" value="ECO:0007669"/>
    <property type="project" value="UniProtKB-ARBA"/>
</dbReference>
<evidence type="ECO:0000256" key="5">
    <source>
        <dbReference type="ARBA" id="ARBA00022989"/>
    </source>
</evidence>
<dbReference type="CDD" id="cd18497">
    <property type="entry name" value="BACK_ABTB1_BPOZ"/>
    <property type="match status" value="1"/>
</dbReference>
<dbReference type="AlphaFoldDB" id="A0A6B0S401"/>
<keyword evidence="13" id="KW-1185">Reference proteome</keyword>
<proteinExistence type="predicted"/>
<dbReference type="InterPro" id="IPR042397">
    <property type="entry name" value="PODXL2"/>
</dbReference>
<keyword evidence="5 10" id="KW-1133">Transmembrane helix</keyword>
<dbReference type="FunFam" id="3.30.710.10:FF:000063">
    <property type="entry name" value="Ankyrin repeat and BTB/POZ domain-containing protein 1"/>
    <property type="match status" value="1"/>
</dbReference>
<gene>
    <name evidence="12" type="ORF">E5288_WYG018230</name>
</gene>
<feature type="compositionally biased region" description="Polar residues" evidence="9">
    <location>
        <begin position="37"/>
        <end position="49"/>
    </location>
</feature>
<feature type="domain" description="BTB" evidence="11">
    <location>
        <begin position="456"/>
        <end position="523"/>
    </location>
</feature>
<dbReference type="CDD" id="cd18296">
    <property type="entry name" value="BTB2_POZ_ABTB1_BPOZ1"/>
    <property type="match status" value="1"/>
</dbReference>
<evidence type="ECO:0000313" key="13">
    <source>
        <dbReference type="Proteomes" id="UP000322234"/>
    </source>
</evidence>
<evidence type="ECO:0000256" key="9">
    <source>
        <dbReference type="SAM" id="MobiDB-lite"/>
    </source>
</evidence>
<organism evidence="12 13">
    <name type="scientific">Bos mutus</name>
    <name type="common">wild yak</name>
    <dbReference type="NCBI Taxonomy" id="72004"/>
    <lineage>
        <taxon>Eukaryota</taxon>
        <taxon>Metazoa</taxon>
        <taxon>Chordata</taxon>
        <taxon>Craniata</taxon>
        <taxon>Vertebrata</taxon>
        <taxon>Euteleostomi</taxon>
        <taxon>Mammalia</taxon>
        <taxon>Eutheria</taxon>
        <taxon>Laurasiatheria</taxon>
        <taxon>Artiodactyla</taxon>
        <taxon>Ruminantia</taxon>
        <taxon>Pecora</taxon>
        <taxon>Bovidae</taxon>
        <taxon>Bovinae</taxon>
        <taxon>Bos</taxon>
    </lineage>
</organism>
<evidence type="ECO:0000256" key="1">
    <source>
        <dbReference type="ARBA" id="ARBA00004479"/>
    </source>
</evidence>
<dbReference type="SMART" id="SM00248">
    <property type="entry name" value="ANK"/>
    <property type="match status" value="1"/>
</dbReference>
<dbReference type="Pfam" id="PF06365">
    <property type="entry name" value="CD34_antigen"/>
    <property type="match status" value="1"/>
</dbReference>
<evidence type="ECO:0000313" key="12">
    <source>
        <dbReference type="EMBL" id="MXQ95687.1"/>
    </source>
</evidence>
<feature type="region of interest" description="Disordered" evidence="9">
    <location>
        <begin position="81"/>
        <end position="128"/>
    </location>
</feature>
<feature type="repeat" description="ANK" evidence="8">
    <location>
        <begin position="376"/>
        <end position="408"/>
    </location>
</feature>
<feature type="region of interest" description="Disordered" evidence="9">
    <location>
        <begin position="312"/>
        <end position="332"/>
    </location>
</feature>
<dbReference type="Gene3D" id="3.30.710.10">
    <property type="entry name" value="Potassium Channel Kv1.1, Chain A"/>
    <property type="match status" value="2"/>
</dbReference>
<evidence type="ECO:0000259" key="11">
    <source>
        <dbReference type="PROSITE" id="PS50097"/>
    </source>
</evidence>
<protein>
    <recommendedName>
        <fullName evidence="11">BTB domain-containing protein</fullName>
    </recommendedName>
</protein>
<dbReference type="SUPFAM" id="SSF54695">
    <property type="entry name" value="POZ domain"/>
    <property type="match status" value="2"/>
</dbReference>
<dbReference type="SMART" id="SM00225">
    <property type="entry name" value="BTB"/>
    <property type="match status" value="2"/>
</dbReference>
<dbReference type="InterPro" id="IPR002110">
    <property type="entry name" value="Ankyrin_rpt"/>
</dbReference>